<dbReference type="EMBL" id="KQ090084">
    <property type="protein sequence ID" value="KMT12665.1"/>
    <property type="molecule type" value="Genomic_DNA"/>
</dbReference>
<dbReference type="InterPro" id="IPR058888">
    <property type="entry name" value="LLG1-like"/>
</dbReference>
<feature type="transmembrane region" description="Helical" evidence="1">
    <location>
        <begin position="163"/>
        <end position="182"/>
    </location>
</feature>
<gene>
    <name evidence="3" type="ORF">BVRB_4g091220</name>
</gene>
<sequence length="190" mass="21069">MLKHNYDYIYRGWNWILMGLGLATPVTAVILSITLLLPSASASDQLLHPRVSAARSLLQAQQGCPVNFENLNYTIITSRCRGPRYPPNICCEAFKDLACPYADELNDQTNNCATTMFSYINLNGHYPPGIFANECRDRHSKRGLECTDAQSAPHTPTPDSSSAATPTICLFFLSLLFSFFIYSTTCATIN</sequence>
<dbReference type="Gramene" id="KMT12665">
    <property type="protein sequence ID" value="KMT12665"/>
    <property type="gene ID" value="BVRB_4g091220"/>
</dbReference>
<evidence type="ECO:0000313" key="4">
    <source>
        <dbReference type="Proteomes" id="UP000035740"/>
    </source>
</evidence>
<keyword evidence="4" id="KW-1185">Reference proteome</keyword>
<keyword evidence="1" id="KW-1133">Transmembrane helix</keyword>
<keyword evidence="1" id="KW-0472">Membrane</keyword>
<evidence type="ECO:0000313" key="3">
    <source>
        <dbReference type="EMBL" id="KMT12665.1"/>
    </source>
</evidence>
<dbReference type="PANTHER" id="PTHR31533">
    <property type="entry name" value="GPI-ANCHORED PROTEIN LLG1-RELATED-RELATED"/>
    <property type="match status" value="1"/>
</dbReference>
<accession>A0A0J8CFX4</accession>
<dbReference type="Proteomes" id="UP000035740">
    <property type="component" value="Chromosome 4"/>
</dbReference>
<name>A0A0J8CFX4_BETVV</name>
<dbReference type="ExpressionAtlas" id="A0A0J8CFX4">
    <property type="expression patterns" value="baseline"/>
</dbReference>
<dbReference type="AlphaFoldDB" id="A0A0J8CFX4"/>
<organism evidence="3 4">
    <name type="scientific">Beta vulgaris subsp. vulgaris</name>
    <name type="common">Beet</name>
    <dbReference type="NCBI Taxonomy" id="3555"/>
    <lineage>
        <taxon>Eukaryota</taxon>
        <taxon>Viridiplantae</taxon>
        <taxon>Streptophyta</taxon>
        <taxon>Embryophyta</taxon>
        <taxon>Tracheophyta</taxon>
        <taxon>Spermatophyta</taxon>
        <taxon>Magnoliopsida</taxon>
        <taxon>eudicotyledons</taxon>
        <taxon>Gunneridae</taxon>
        <taxon>Pentapetalae</taxon>
        <taxon>Caryophyllales</taxon>
        <taxon>Chenopodiaceae</taxon>
        <taxon>Betoideae</taxon>
        <taxon>Beta</taxon>
    </lineage>
</organism>
<feature type="transmembrane region" description="Helical" evidence="1">
    <location>
        <begin position="12"/>
        <end position="37"/>
    </location>
</feature>
<proteinExistence type="predicted"/>
<evidence type="ECO:0000256" key="1">
    <source>
        <dbReference type="SAM" id="Phobius"/>
    </source>
</evidence>
<dbReference type="Pfam" id="PF26578">
    <property type="entry name" value="LLG1"/>
    <property type="match status" value="1"/>
</dbReference>
<dbReference type="OrthoDB" id="585255at2759"/>
<reference evidence="3 4" key="1">
    <citation type="journal article" date="2014" name="Nature">
        <title>The genome of the recently domesticated crop plant sugar beet (Beta vulgaris).</title>
        <authorList>
            <person name="Dohm J.C."/>
            <person name="Minoche A.E."/>
            <person name="Holtgrawe D."/>
            <person name="Capella-Gutierrez S."/>
            <person name="Zakrzewski F."/>
            <person name="Tafer H."/>
            <person name="Rupp O."/>
            <person name="Sorensen T.R."/>
            <person name="Stracke R."/>
            <person name="Reinhardt R."/>
            <person name="Goesmann A."/>
            <person name="Kraft T."/>
            <person name="Schulz B."/>
            <person name="Stadler P.F."/>
            <person name="Schmidt T."/>
            <person name="Gabaldon T."/>
            <person name="Lehrach H."/>
            <person name="Weisshaar B."/>
            <person name="Himmelbauer H."/>
        </authorList>
    </citation>
    <scope>NUCLEOTIDE SEQUENCE [LARGE SCALE GENOMIC DNA]</scope>
    <source>
        <tissue evidence="3">Taproot</tissue>
    </source>
</reference>
<dbReference type="PANTHER" id="PTHR31533:SF35">
    <property type="entry name" value="GPI-ANCHORED PROTEIN LLG2-RELATED"/>
    <property type="match status" value="1"/>
</dbReference>
<evidence type="ECO:0000259" key="2">
    <source>
        <dbReference type="Pfam" id="PF26578"/>
    </source>
</evidence>
<dbReference type="InterPro" id="IPR039307">
    <property type="entry name" value="LORELEI-like"/>
</dbReference>
<keyword evidence="1" id="KW-0812">Transmembrane</keyword>
<protein>
    <recommendedName>
        <fullName evidence="2">GPI-anchored protein LLG1-like domain-containing protein</fullName>
    </recommendedName>
</protein>
<feature type="domain" description="GPI-anchored protein LLG1-like" evidence="2">
    <location>
        <begin position="66"/>
        <end position="139"/>
    </location>
</feature>